<evidence type="ECO:0000313" key="3">
    <source>
        <dbReference type="Proteomes" id="UP001610335"/>
    </source>
</evidence>
<keyword evidence="3" id="KW-1185">Reference proteome</keyword>
<dbReference type="EMBL" id="JBFXLS010000049">
    <property type="protein sequence ID" value="KAL2823763.1"/>
    <property type="molecule type" value="Genomic_DNA"/>
</dbReference>
<protein>
    <recommendedName>
        <fullName evidence="4">Creatinase N-terminal domain-containing protein</fullName>
    </recommendedName>
</protein>
<feature type="compositionally biased region" description="Basic and acidic residues" evidence="1">
    <location>
        <begin position="168"/>
        <end position="180"/>
    </location>
</feature>
<reference evidence="2 3" key="1">
    <citation type="submission" date="2024-07" db="EMBL/GenBank/DDBJ databases">
        <title>Section-level genome sequencing and comparative genomics of Aspergillus sections Usti and Cavernicolus.</title>
        <authorList>
            <consortium name="Lawrence Berkeley National Laboratory"/>
            <person name="Nybo J.L."/>
            <person name="Vesth T.C."/>
            <person name="Theobald S."/>
            <person name="Frisvad J.C."/>
            <person name="Larsen T.O."/>
            <person name="Kjaerboelling I."/>
            <person name="Rothschild-Mancinelli K."/>
            <person name="Lyhne E.K."/>
            <person name="Kogle M.E."/>
            <person name="Barry K."/>
            <person name="Clum A."/>
            <person name="Na H."/>
            <person name="Ledsgaard L."/>
            <person name="Lin J."/>
            <person name="Lipzen A."/>
            <person name="Kuo A."/>
            <person name="Riley R."/>
            <person name="Mondo S."/>
            <person name="LaButti K."/>
            <person name="Haridas S."/>
            <person name="Pangalinan J."/>
            <person name="Salamov A.A."/>
            <person name="Simmons B.A."/>
            <person name="Magnuson J.K."/>
            <person name="Chen J."/>
            <person name="Drula E."/>
            <person name="Henrissat B."/>
            <person name="Wiebenga A."/>
            <person name="Lubbers R.J."/>
            <person name="Gomes A.C."/>
            <person name="Makela M.R."/>
            <person name="Stajich J."/>
            <person name="Grigoriev I.V."/>
            <person name="Mortensen U.H."/>
            <person name="De vries R.P."/>
            <person name="Baker S.E."/>
            <person name="Andersen M.R."/>
        </authorList>
    </citation>
    <scope>NUCLEOTIDE SEQUENCE [LARGE SCALE GENOMIC DNA]</scope>
    <source>
        <strain evidence="2 3">CBS 600.67</strain>
    </source>
</reference>
<evidence type="ECO:0000313" key="2">
    <source>
        <dbReference type="EMBL" id="KAL2823763.1"/>
    </source>
</evidence>
<comment type="caution">
    <text evidence="2">The sequence shown here is derived from an EMBL/GenBank/DDBJ whole genome shotgun (WGS) entry which is preliminary data.</text>
</comment>
<organism evidence="2 3">
    <name type="scientific">Aspergillus cavernicola</name>
    <dbReference type="NCBI Taxonomy" id="176166"/>
    <lineage>
        <taxon>Eukaryota</taxon>
        <taxon>Fungi</taxon>
        <taxon>Dikarya</taxon>
        <taxon>Ascomycota</taxon>
        <taxon>Pezizomycotina</taxon>
        <taxon>Eurotiomycetes</taxon>
        <taxon>Eurotiomycetidae</taxon>
        <taxon>Eurotiales</taxon>
        <taxon>Aspergillaceae</taxon>
        <taxon>Aspergillus</taxon>
        <taxon>Aspergillus subgen. Nidulantes</taxon>
    </lineage>
</organism>
<dbReference type="Proteomes" id="UP001610335">
    <property type="component" value="Unassembled WGS sequence"/>
</dbReference>
<accession>A0ABR4I7P1</accession>
<feature type="region of interest" description="Disordered" evidence="1">
    <location>
        <begin position="168"/>
        <end position="188"/>
    </location>
</feature>
<sequence>MFSPGVPKRKKTLIKDRCRETLDRWLVLNKFSLTTVVRRPKIWYLTGLYELKDTLSFSGDKRAFGVRGGISAELLALLGAPVGASAEAERAKSQMQSVQIKEPLVWAARYQLLDARYLHLDEDAPVPRNLVSLRPKPIFSKGHRGDEDDTNYAELSLLELEPDLIREDGAEESAEYRRPLLEAQQNIS</sequence>
<gene>
    <name evidence="2" type="ORF">BDW59DRAFT_162930</name>
</gene>
<name>A0ABR4I7P1_9EURO</name>
<evidence type="ECO:0008006" key="4">
    <source>
        <dbReference type="Google" id="ProtNLM"/>
    </source>
</evidence>
<proteinExistence type="predicted"/>
<evidence type="ECO:0000256" key="1">
    <source>
        <dbReference type="SAM" id="MobiDB-lite"/>
    </source>
</evidence>